<dbReference type="InterPro" id="IPR023214">
    <property type="entry name" value="HAD_sf"/>
</dbReference>
<dbReference type="InterPro" id="IPR006439">
    <property type="entry name" value="HAD-SF_hydro_IA"/>
</dbReference>
<dbReference type="GO" id="GO:0008967">
    <property type="term" value="F:phosphoglycolate phosphatase activity"/>
    <property type="evidence" value="ECO:0007669"/>
    <property type="project" value="TreeGrafter"/>
</dbReference>
<protein>
    <submittedName>
        <fullName evidence="3">HAD family hydrolase</fullName>
    </submittedName>
</protein>
<dbReference type="GO" id="GO:0005829">
    <property type="term" value="C:cytosol"/>
    <property type="evidence" value="ECO:0007669"/>
    <property type="project" value="TreeGrafter"/>
</dbReference>
<evidence type="ECO:0000313" key="3">
    <source>
        <dbReference type="EMBL" id="MBD3107453.1"/>
    </source>
</evidence>
<dbReference type="NCBIfam" id="TIGR01549">
    <property type="entry name" value="HAD-SF-IA-v1"/>
    <property type="match status" value="1"/>
</dbReference>
<dbReference type="Pfam" id="PF13419">
    <property type="entry name" value="HAD_2"/>
    <property type="match status" value="1"/>
</dbReference>
<dbReference type="PANTHER" id="PTHR43434:SF26">
    <property type="entry name" value="PYROPHOSPHATASE PPAX"/>
    <property type="match status" value="1"/>
</dbReference>
<evidence type="ECO:0000313" key="4">
    <source>
        <dbReference type="Proteomes" id="UP000602076"/>
    </source>
</evidence>
<keyword evidence="1 3" id="KW-0378">Hydrolase</keyword>
<dbReference type="PANTHER" id="PTHR43434">
    <property type="entry name" value="PHOSPHOGLYCOLATE PHOSPHATASE"/>
    <property type="match status" value="1"/>
</dbReference>
<keyword evidence="2" id="KW-0460">Magnesium</keyword>
<dbReference type="InterPro" id="IPR050155">
    <property type="entry name" value="HAD-like_hydrolase_sf"/>
</dbReference>
<dbReference type="GO" id="GO:0006281">
    <property type="term" value="P:DNA repair"/>
    <property type="evidence" value="ECO:0007669"/>
    <property type="project" value="TreeGrafter"/>
</dbReference>
<accession>A0A927HBJ0</accession>
<reference evidence="3" key="1">
    <citation type="submission" date="2020-09" db="EMBL/GenBank/DDBJ databases">
        <title>Bacillus faecalis sp. nov., a moderately halophilic bacterium isolated from cow faeces.</title>
        <authorList>
            <person name="Jiang L."/>
            <person name="Lee J."/>
        </authorList>
    </citation>
    <scope>NUCLEOTIDE SEQUENCE</scope>
    <source>
        <strain evidence="3">AGMB 02131</strain>
    </source>
</reference>
<comment type="caution">
    <text evidence="3">The sequence shown here is derived from an EMBL/GenBank/DDBJ whole genome shotgun (WGS) entry which is preliminary data.</text>
</comment>
<keyword evidence="4" id="KW-1185">Reference proteome</keyword>
<evidence type="ECO:0000256" key="2">
    <source>
        <dbReference type="ARBA" id="ARBA00022842"/>
    </source>
</evidence>
<dbReference type="InterPro" id="IPR041492">
    <property type="entry name" value="HAD_2"/>
</dbReference>
<dbReference type="EMBL" id="JACXSI010000006">
    <property type="protein sequence ID" value="MBD3107453.1"/>
    <property type="molecule type" value="Genomic_DNA"/>
</dbReference>
<dbReference type="SFLD" id="SFLDG01135">
    <property type="entry name" value="C1.5.6:_HAD__Beta-PGM__Phospha"/>
    <property type="match status" value="1"/>
</dbReference>
<organism evidence="3 4">
    <name type="scientific">Peribacillus faecalis</name>
    <dbReference type="NCBI Taxonomy" id="2772559"/>
    <lineage>
        <taxon>Bacteria</taxon>
        <taxon>Bacillati</taxon>
        <taxon>Bacillota</taxon>
        <taxon>Bacilli</taxon>
        <taxon>Bacillales</taxon>
        <taxon>Bacillaceae</taxon>
        <taxon>Peribacillus</taxon>
    </lineage>
</organism>
<dbReference type="SUPFAM" id="SSF56784">
    <property type="entry name" value="HAD-like"/>
    <property type="match status" value="1"/>
</dbReference>
<evidence type="ECO:0000256" key="1">
    <source>
        <dbReference type="ARBA" id="ARBA00022801"/>
    </source>
</evidence>
<dbReference type="RefSeq" id="WP_190996996.1">
    <property type="nucleotide sequence ID" value="NZ_JACXSI010000006.1"/>
</dbReference>
<dbReference type="Gene3D" id="3.40.50.1000">
    <property type="entry name" value="HAD superfamily/HAD-like"/>
    <property type="match status" value="1"/>
</dbReference>
<dbReference type="SFLD" id="SFLDG01129">
    <property type="entry name" value="C1.5:_HAD__Beta-PGM__Phosphata"/>
    <property type="match status" value="1"/>
</dbReference>
<dbReference type="SFLD" id="SFLDS00003">
    <property type="entry name" value="Haloacid_Dehalogenase"/>
    <property type="match status" value="1"/>
</dbReference>
<proteinExistence type="predicted"/>
<dbReference type="Gene3D" id="1.10.150.240">
    <property type="entry name" value="Putative phosphatase, domain 2"/>
    <property type="match status" value="1"/>
</dbReference>
<dbReference type="Proteomes" id="UP000602076">
    <property type="component" value="Unassembled WGS sequence"/>
</dbReference>
<dbReference type="AlphaFoldDB" id="A0A927HBJ0"/>
<sequence>MIQAIIFDIDGTILDTEDAIMRSLKQATDEAGYSYSIEDLRFVFGVPGEEALPKLHITDVNAVLDRCHELERTALKETKPFKNIENVIHELSLLGIKLGVVTSKSKQQYKETMDQRECSQYFDEVVVTECTQLHKPHGEPLLYCLERMDVAPHEAIYIGDTIYDNQCAKDAGAKFGLAYWGAKTTDGFQADYVLEHPSDLLKLVVDTNVYHF</sequence>
<dbReference type="InterPro" id="IPR036412">
    <property type="entry name" value="HAD-like_sf"/>
</dbReference>
<name>A0A927HBJ0_9BACI</name>
<dbReference type="InterPro" id="IPR023198">
    <property type="entry name" value="PGP-like_dom2"/>
</dbReference>
<gene>
    <name evidence="3" type="ORF">IEO70_03665</name>
</gene>